<keyword evidence="3" id="KW-1185">Reference proteome</keyword>
<proteinExistence type="predicted"/>
<evidence type="ECO:0000256" key="1">
    <source>
        <dbReference type="SAM" id="Phobius"/>
    </source>
</evidence>
<sequence length="164" mass="18449">MDINPQWITLVLASNAMIASIAGALVNTRIAKIEFKANVLSVNRQKWIETMCDLVASLSSQLLTTAAIRHTVEEPTGTVIARDPELFRRVENLLRTVSKIELMLNPLERDHQQLRGLMSEAVNQLRSPSPDGDIEERIDVISRGIIQASQAILKREWVRVKRGE</sequence>
<feature type="transmembrane region" description="Helical" evidence="1">
    <location>
        <begin position="6"/>
        <end position="26"/>
    </location>
</feature>
<dbReference type="Proteomes" id="UP000240653">
    <property type="component" value="Unassembled WGS sequence"/>
</dbReference>
<keyword evidence="1" id="KW-1133">Transmembrane helix</keyword>
<evidence type="ECO:0000313" key="3">
    <source>
        <dbReference type="Proteomes" id="UP000240653"/>
    </source>
</evidence>
<reference evidence="2 3" key="1">
    <citation type="submission" date="2018-03" db="EMBL/GenBank/DDBJ databases">
        <title>The draft genome of Mesorhizobium soli JCM 19897.</title>
        <authorList>
            <person name="Li L."/>
            <person name="Liu L."/>
            <person name="Liang L."/>
            <person name="Wang T."/>
            <person name="Zhang X."/>
        </authorList>
    </citation>
    <scope>NUCLEOTIDE SEQUENCE [LARGE SCALE GENOMIC DNA]</scope>
    <source>
        <strain evidence="2 3">JCM 19897</strain>
    </source>
</reference>
<dbReference type="RefSeq" id="WP_106726687.1">
    <property type="nucleotide sequence ID" value="NZ_PXYL01000019.1"/>
</dbReference>
<comment type="caution">
    <text evidence="2">The sequence shown here is derived from an EMBL/GenBank/DDBJ whole genome shotgun (WGS) entry which is preliminary data.</text>
</comment>
<keyword evidence="1" id="KW-0812">Transmembrane</keyword>
<gene>
    <name evidence="2" type="ORF">C7I85_24785</name>
</gene>
<protein>
    <submittedName>
        <fullName evidence="2">Uncharacterized protein</fullName>
    </submittedName>
</protein>
<keyword evidence="1" id="KW-0472">Membrane</keyword>
<accession>A0A2P7S160</accession>
<dbReference type="OrthoDB" id="5919045at2"/>
<evidence type="ECO:0000313" key="2">
    <source>
        <dbReference type="EMBL" id="PSJ56205.1"/>
    </source>
</evidence>
<dbReference type="EMBL" id="PXYL01000019">
    <property type="protein sequence ID" value="PSJ56205.1"/>
    <property type="molecule type" value="Genomic_DNA"/>
</dbReference>
<name>A0A2P7S160_9HYPH</name>
<dbReference type="AlphaFoldDB" id="A0A2P7S160"/>
<organism evidence="2 3">
    <name type="scientific">Pseudaminobacter soli</name>
    <name type="common">ex Li et al. 2025</name>
    <dbReference type="NCBI Taxonomy" id="1295366"/>
    <lineage>
        <taxon>Bacteria</taxon>
        <taxon>Pseudomonadati</taxon>
        <taxon>Pseudomonadota</taxon>
        <taxon>Alphaproteobacteria</taxon>
        <taxon>Hyphomicrobiales</taxon>
        <taxon>Phyllobacteriaceae</taxon>
        <taxon>Pseudaminobacter</taxon>
    </lineage>
</organism>